<comment type="catalytic activity">
    <reaction evidence="1 8">
        <text>(2R)-3-phosphoglycerate + ATP = (2R)-3-phospho-glyceroyl phosphate + ADP</text>
        <dbReference type="Rhea" id="RHEA:14801"/>
        <dbReference type="ChEBI" id="CHEBI:30616"/>
        <dbReference type="ChEBI" id="CHEBI:57604"/>
        <dbReference type="ChEBI" id="CHEBI:58272"/>
        <dbReference type="ChEBI" id="CHEBI:456216"/>
        <dbReference type="EC" id="2.7.2.3"/>
    </reaction>
</comment>
<keyword evidence="5 8" id="KW-0418">Kinase</keyword>
<evidence type="ECO:0000256" key="5">
    <source>
        <dbReference type="ARBA" id="ARBA00022777"/>
    </source>
</evidence>
<comment type="caution">
    <text evidence="9">The sequence shown here is derived from an EMBL/GenBank/DDBJ whole genome shotgun (WGS) entry which is preliminary data.</text>
</comment>
<gene>
    <name evidence="9" type="ORF">A2765_02045</name>
</gene>
<keyword evidence="3 8" id="KW-0808">Transferase</keyword>
<feature type="binding site" evidence="7">
    <location>
        <position position="308"/>
    </location>
    <ligand>
        <name>ATP</name>
        <dbReference type="ChEBI" id="CHEBI:30616"/>
    </ligand>
</feature>
<dbReference type="EC" id="2.7.2.3" evidence="2 8"/>
<evidence type="ECO:0000256" key="4">
    <source>
        <dbReference type="ARBA" id="ARBA00022741"/>
    </source>
</evidence>
<evidence type="ECO:0000256" key="1">
    <source>
        <dbReference type="ARBA" id="ARBA00000642"/>
    </source>
</evidence>
<evidence type="ECO:0000256" key="3">
    <source>
        <dbReference type="ARBA" id="ARBA00022679"/>
    </source>
</evidence>
<dbReference type="GO" id="GO:0005524">
    <property type="term" value="F:ATP binding"/>
    <property type="evidence" value="ECO:0007669"/>
    <property type="project" value="UniProtKB-KW"/>
</dbReference>
<dbReference type="PRINTS" id="PR00477">
    <property type="entry name" value="PHGLYCKINASE"/>
</dbReference>
<evidence type="ECO:0000256" key="7">
    <source>
        <dbReference type="PIRSR" id="PIRSR000724-2"/>
    </source>
</evidence>
<sequence>MFTSIDEIPAEELRGKRVLVRAGFDVPLNDKGEVADLFRVKRSAETLKYLAAAGARTIVLSHIGRDPKETNEPVSKALQEHVKNTYIPDIAGHLGRNAIQMMDDGDVLLLENLRQDPREVANDDGFAKELASLGEIFVGDAFSAAHRAHASVVGVPKYLPHFAGLLMRDEVMQLKKARVPDHPSFAILGGAKFETKAPLVKTLLGSYDHLFVTGALANDVYKAQGFPVGRSLISEELPTPYILSHPHFLAPKDVTVQKLDGHASVKKPEAVGADDKIVDIGPESIALVAPYIEKANFILWNGPTGLYEEGFVSYTHAIAEMITRRIADGAQAVIGGGDTIAAIFESGISEERLGFLSTGGGAMLEYLLAGTLPGIEALE</sequence>
<dbReference type="InterPro" id="IPR015824">
    <property type="entry name" value="Phosphoglycerate_kinase_N"/>
</dbReference>
<name>A0A1F6DBU0_9BACT</name>
<evidence type="ECO:0000256" key="6">
    <source>
        <dbReference type="ARBA" id="ARBA00022840"/>
    </source>
</evidence>
<dbReference type="InterPro" id="IPR036043">
    <property type="entry name" value="Phosphoglycerate_kinase_sf"/>
</dbReference>
<feature type="binding site" evidence="7">
    <location>
        <position position="196"/>
    </location>
    <ligand>
        <name>ATP</name>
        <dbReference type="ChEBI" id="CHEBI:30616"/>
    </ligand>
</feature>
<dbReference type="AlphaFoldDB" id="A0A1F6DBU0"/>
<dbReference type="GO" id="GO:0043531">
    <property type="term" value="F:ADP binding"/>
    <property type="evidence" value="ECO:0007669"/>
    <property type="project" value="TreeGrafter"/>
</dbReference>
<dbReference type="InterPro" id="IPR001576">
    <property type="entry name" value="Phosphoglycerate_kinase"/>
</dbReference>
<evidence type="ECO:0000313" key="9">
    <source>
        <dbReference type="EMBL" id="OGG58492.1"/>
    </source>
</evidence>
<proteinExistence type="inferred from homology"/>
<feature type="binding site" evidence="7">
    <location>
        <begin position="336"/>
        <end position="339"/>
    </location>
    <ligand>
        <name>ATP</name>
        <dbReference type="ChEBI" id="CHEBI:30616"/>
    </ligand>
</feature>
<reference evidence="9 10" key="1">
    <citation type="journal article" date="2016" name="Nat. Commun.">
        <title>Thousands of microbial genomes shed light on interconnected biogeochemical processes in an aquifer system.</title>
        <authorList>
            <person name="Anantharaman K."/>
            <person name="Brown C.T."/>
            <person name="Hug L.A."/>
            <person name="Sharon I."/>
            <person name="Castelle C.J."/>
            <person name="Probst A.J."/>
            <person name="Thomas B.C."/>
            <person name="Singh A."/>
            <person name="Wilkins M.J."/>
            <person name="Karaoz U."/>
            <person name="Brodie E.L."/>
            <person name="Williams K.H."/>
            <person name="Hubbard S.S."/>
            <person name="Banfield J.F."/>
        </authorList>
    </citation>
    <scope>NUCLEOTIDE SEQUENCE [LARGE SCALE GENOMIC DNA]</scope>
</reference>
<protein>
    <recommendedName>
        <fullName evidence="2 8">Phosphoglycerate kinase</fullName>
        <ecNumber evidence="2 8">2.7.2.3</ecNumber>
    </recommendedName>
</protein>
<dbReference type="GO" id="GO:0005829">
    <property type="term" value="C:cytosol"/>
    <property type="evidence" value="ECO:0007669"/>
    <property type="project" value="TreeGrafter"/>
</dbReference>
<dbReference type="PIRSF" id="PIRSF000724">
    <property type="entry name" value="Pgk"/>
    <property type="match status" value="1"/>
</dbReference>
<evidence type="ECO:0000256" key="8">
    <source>
        <dbReference type="RuleBase" id="RU000532"/>
    </source>
</evidence>
<dbReference type="GO" id="GO:0006096">
    <property type="term" value="P:glycolytic process"/>
    <property type="evidence" value="ECO:0007669"/>
    <property type="project" value="InterPro"/>
</dbReference>
<keyword evidence="4" id="KW-0547">Nucleotide-binding</keyword>
<dbReference type="Pfam" id="PF00162">
    <property type="entry name" value="PGK"/>
    <property type="match status" value="1"/>
</dbReference>
<organism evidence="9 10">
    <name type="scientific">Candidatus Kaiserbacteria bacterium RIFCSPHIGHO2_01_FULL_56_24</name>
    <dbReference type="NCBI Taxonomy" id="1798487"/>
    <lineage>
        <taxon>Bacteria</taxon>
        <taxon>Candidatus Kaiseribacteriota</taxon>
    </lineage>
</organism>
<dbReference type="PANTHER" id="PTHR11406:SF23">
    <property type="entry name" value="PHOSPHOGLYCERATE KINASE 1, CHLOROPLASTIC-RELATED"/>
    <property type="match status" value="1"/>
</dbReference>
<dbReference type="SUPFAM" id="SSF53748">
    <property type="entry name" value="Phosphoglycerate kinase"/>
    <property type="match status" value="1"/>
</dbReference>
<dbReference type="Gene3D" id="3.40.50.1260">
    <property type="entry name" value="Phosphoglycerate kinase, N-terminal domain"/>
    <property type="match status" value="2"/>
</dbReference>
<dbReference type="GO" id="GO:0006094">
    <property type="term" value="P:gluconeogenesis"/>
    <property type="evidence" value="ECO:0007669"/>
    <property type="project" value="TreeGrafter"/>
</dbReference>
<dbReference type="PANTHER" id="PTHR11406">
    <property type="entry name" value="PHOSPHOGLYCERATE KINASE"/>
    <property type="match status" value="1"/>
</dbReference>
<evidence type="ECO:0000256" key="2">
    <source>
        <dbReference type="ARBA" id="ARBA00013061"/>
    </source>
</evidence>
<accession>A0A1F6DBU0</accession>
<evidence type="ECO:0000313" key="10">
    <source>
        <dbReference type="Proteomes" id="UP000176377"/>
    </source>
</evidence>
<comment type="similarity">
    <text evidence="8">Belongs to the phosphoglycerate kinase family.</text>
</comment>
<dbReference type="EMBL" id="MFLA01000032">
    <property type="protein sequence ID" value="OGG58492.1"/>
    <property type="molecule type" value="Genomic_DNA"/>
</dbReference>
<keyword evidence="6 7" id="KW-0067">ATP-binding</keyword>
<dbReference type="GO" id="GO:0004618">
    <property type="term" value="F:phosphoglycerate kinase activity"/>
    <property type="evidence" value="ECO:0007669"/>
    <property type="project" value="UniProtKB-EC"/>
</dbReference>
<dbReference type="Proteomes" id="UP000176377">
    <property type="component" value="Unassembled WGS sequence"/>
</dbReference>